<evidence type="ECO:0000313" key="3">
    <source>
        <dbReference type="EMBL" id="RCU48740.1"/>
    </source>
</evidence>
<dbReference type="Pfam" id="PF00515">
    <property type="entry name" value="TPR_1"/>
    <property type="match status" value="1"/>
</dbReference>
<accession>A0A368NF56</accession>
<evidence type="ECO:0000256" key="2">
    <source>
        <dbReference type="PROSITE-ProRule" id="PRU00339"/>
    </source>
</evidence>
<dbReference type="SUPFAM" id="SSF52540">
    <property type="entry name" value="P-loop containing nucleoside triphosphate hydrolases"/>
    <property type="match status" value="1"/>
</dbReference>
<dbReference type="PANTHER" id="PTHR12788:SF10">
    <property type="entry name" value="PROTEIN-TYROSINE SULFOTRANSFERASE"/>
    <property type="match status" value="1"/>
</dbReference>
<gene>
    <name evidence="3" type="ORF">DU002_13170</name>
</gene>
<evidence type="ECO:0000313" key="4">
    <source>
        <dbReference type="Proteomes" id="UP000252558"/>
    </source>
</evidence>
<feature type="repeat" description="TPR" evidence="2">
    <location>
        <begin position="74"/>
        <end position="107"/>
    </location>
</feature>
<protein>
    <submittedName>
        <fullName evidence="3">Sulfotransferase family protein</fullName>
    </submittedName>
</protein>
<dbReference type="InterPro" id="IPR011990">
    <property type="entry name" value="TPR-like_helical_dom_sf"/>
</dbReference>
<dbReference type="InterPro" id="IPR019734">
    <property type="entry name" value="TPR_rpt"/>
</dbReference>
<feature type="repeat" description="TPR" evidence="2">
    <location>
        <begin position="40"/>
        <end position="73"/>
    </location>
</feature>
<dbReference type="Pfam" id="PF13469">
    <property type="entry name" value="Sulfotransfer_3"/>
    <property type="match status" value="1"/>
</dbReference>
<organism evidence="3 4">
    <name type="scientific">Corallincola holothuriorum</name>
    <dbReference type="NCBI Taxonomy" id="2282215"/>
    <lineage>
        <taxon>Bacteria</taxon>
        <taxon>Pseudomonadati</taxon>
        <taxon>Pseudomonadota</taxon>
        <taxon>Gammaproteobacteria</taxon>
        <taxon>Alteromonadales</taxon>
        <taxon>Psychromonadaceae</taxon>
        <taxon>Corallincola</taxon>
    </lineage>
</organism>
<feature type="repeat" description="TPR" evidence="2">
    <location>
        <begin position="108"/>
        <end position="141"/>
    </location>
</feature>
<keyword evidence="2" id="KW-0802">TPR repeat</keyword>
<keyword evidence="4" id="KW-1185">Reference proteome</keyword>
<dbReference type="EMBL" id="QPID01000008">
    <property type="protein sequence ID" value="RCU48740.1"/>
    <property type="molecule type" value="Genomic_DNA"/>
</dbReference>
<proteinExistence type="predicted"/>
<keyword evidence="1 3" id="KW-0808">Transferase</keyword>
<dbReference type="SUPFAM" id="SSF48452">
    <property type="entry name" value="TPR-like"/>
    <property type="match status" value="1"/>
</dbReference>
<feature type="repeat" description="TPR" evidence="2">
    <location>
        <begin position="142"/>
        <end position="175"/>
    </location>
</feature>
<comment type="caution">
    <text evidence="3">The sequence shown here is derived from an EMBL/GenBank/DDBJ whole genome shotgun (WGS) entry which is preliminary data.</text>
</comment>
<dbReference type="InterPro" id="IPR026634">
    <property type="entry name" value="TPST-like"/>
</dbReference>
<dbReference type="PROSITE" id="PS50005">
    <property type="entry name" value="TPR"/>
    <property type="match status" value="4"/>
</dbReference>
<dbReference type="PANTHER" id="PTHR12788">
    <property type="entry name" value="PROTEIN-TYROSINE SULFOTRANSFERASE 2"/>
    <property type="match status" value="1"/>
</dbReference>
<dbReference type="Proteomes" id="UP000252558">
    <property type="component" value="Unassembled WGS sequence"/>
</dbReference>
<dbReference type="Gene3D" id="3.40.50.300">
    <property type="entry name" value="P-loop containing nucleotide triphosphate hydrolases"/>
    <property type="match status" value="1"/>
</dbReference>
<dbReference type="InterPro" id="IPR027417">
    <property type="entry name" value="P-loop_NTPase"/>
</dbReference>
<dbReference type="SMART" id="SM00028">
    <property type="entry name" value="TPR"/>
    <property type="match status" value="4"/>
</dbReference>
<dbReference type="AlphaFoldDB" id="A0A368NF56"/>
<dbReference type="Pfam" id="PF13181">
    <property type="entry name" value="TPR_8"/>
    <property type="match status" value="2"/>
</dbReference>
<sequence length="526" mass="59393">MPNPSLQQLHLAAQQALNKQAFREAHQYCLAMLKLKPDHADAHFLLGMIAFSMQQMSKALGLIEHASKLAPANAEYYAQLARVQAMLNNSTAASATLEKAIALQPTDALTLDTIGVVYSRIGMHQQAAKYFQRCTALKPKNAGYWYNLAASLRFTGDFEQARDAYEKVISINPQLYAAHSSLADLGGIDASNNHIQRLERLMQQSKSIDGQVHLGHALLKEYEALADYEKAFKALSRGNQAKKKQLNYLIQHDQQLFDAMERAFADYQFDAAKGCSDDQPIFITGMPRSGTTLVDRIISSHSKVFTAGELQNFGVAMKRSANTTSKQVLDTETIAQAMNIDFAELGQTYINSTRPQTEGHRHFTDKMPLNFFYLGFIHSALPNAKLIYLRRNPMDTCLSNFRQLFALNFSYYNYSYDLLDTGRYYLMFDQLMKFWEKKLSDKLLCVDYEMLVAEPEQEIKRILTFCGLSFEKGCIDFHLNSAPVATASAVQVRQPMNSNSIGRWHRYKTQCEPLKALLQDAGLTIE</sequence>
<dbReference type="OrthoDB" id="9815894at2"/>
<reference evidence="3 4" key="1">
    <citation type="submission" date="2018-07" db="EMBL/GenBank/DDBJ databases">
        <title>Corallincola holothuriorum sp. nov., a new facultative anaerobe isolated from sea cucumber Apostichopus japonicus.</title>
        <authorList>
            <person name="Xia H."/>
        </authorList>
    </citation>
    <scope>NUCLEOTIDE SEQUENCE [LARGE SCALE GENOMIC DNA]</scope>
    <source>
        <strain evidence="3 4">C4</strain>
    </source>
</reference>
<dbReference type="GO" id="GO:0008476">
    <property type="term" value="F:protein-tyrosine sulfotransferase activity"/>
    <property type="evidence" value="ECO:0007669"/>
    <property type="project" value="InterPro"/>
</dbReference>
<name>A0A368NF56_9GAMM</name>
<dbReference type="Gene3D" id="1.25.40.10">
    <property type="entry name" value="Tetratricopeptide repeat domain"/>
    <property type="match status" value="2"/>
</dbReference>
<dbReference type="RefSeq" id="WP_114338864.1">
    <property type="nucleotide sequence ID" value="NZ_QPID01000008.1"/>
</dbReference>
<evidence type="ECO:0000256" key="1">
    <source>
        <dbReference type="ARBA" id="ARBA00022679"/>
    </source>
</evidence>